<proteinExistence type="predicted"/>
<evidence type="ECO:0000313" key="3">
    <source>
        <dbReference type="EMBL" id="KAK7855790.1"/>
    </source>
</evidence>
<dbReference type="NCBIfam" id="TIGR00756">
    <property type="entry name" value="PPR"/>
    <property type="match status" value="2"/>
</dbReference>
<dbReference type="Pfam" id="PF01535">
    <property type="entry name" value="PPR"/>
    <property type="match status" value="2"/>
</dbReference>
<dbReference type="PANTHER" id="PTHR47926:SF469">
    <property type="entry name" value="DYW DOMAIN-CONTAINING PROTEIN"/>
    <property type="match status" value="1"/>
</dbReference>
<keyword evidence="4" id="KW-1185">Reference proteome</keyword>
<reference evidence="3 4" key="1">
    <citation type="journal article" date="2018" name="Sci. Data">
        <title>The draft genome sequence of cork oak.</title>
        <authorList>
            <person name="Ramos A.M."/>
            <person name="Usie A."/>
            <person name="Barbosa P."/>
            <person name="Barros P.M."/>
            <person name="Capote T."/>
            <person name="Chaves I."/>
            <person name="Simoes F."/>
            <person name="Abreu I."/>
            <person name="Carrasquinho I."/>
            <person name="Faro C."/>
            <person name="Guimaraes J.B."/>
            <person name="Mendonca D."/>
            <person name="Nobrega F."/>
            <person name="Rodrigues L."/>
            <person name="Saibo N.J.M."/>
            <person name="Varela M.C."/>
            <person name="Egas C."/>
            <person name="Matos J."/>
            <person name="Miguel C.M."/>
            <person name="Oliveira M.M."/>
            <person name="Ricardo C.P."/>
            <person name="Goncalves S."/>
        </authorList>
    </citation>
    <scope>NUCLEOTIDE SEQUENCE [LARGE SCALE GENOMIC DNA]</scope>
    <source>
        <strain evidence="4">cv. HL8</strain>
    </source>
</reference>
<feature type="repeat" description="PPR" evidence="2">
    <location>
        <begin position="79"/>
        <end position="113"/>
    </location>
</feature>
<dbReference type="GO" id="GO:0003723">
    <property type="term" value="F:RNA binding"/>
    <property type="evidence" value="ECO:0007669"/>
    <property type="project" value="InterPro"/>
</dbReference>
<comment type="caution">
    <text evidence="3">The sequence shown here is derived from an EMBL/GenBank/DDBJ whole genome shotgun (WGS) entry which is preliminary data.</text>
</comment>
<dbReference type="Gene3D" id="1.25.40.10">
    <property type="entry name" value="Tetratricopeptide repeat domain"/>
    <property type="match status" value="2"/>
</dbReference>
<dbReference type="PANTHER" id="PTHR47926">
    <property type="entry name" value="PENTATRICOPEPTIDE REPEAT-CONTAINING PROTEIN"/>
    <property type="match status" value="1"/>
</dbReference>
<feature type="repeat" description="PPR" evidence="2">
    <location>
        <begin position="5"/>
        <end position="35"/>
    </location>
</feature>
<dbReference type="InterPro" id="IPR046848">
    <property type="entry name" value="E_motif"/>
</dbReference>
<organism evidence="3 4">
    <name type="scientific">Quercus suber</name>
    <name type="common">Cork oak</name>
    <dbReference type="NCBI Taxonomy" id="58331"/>
    <lineage>
        <taxon>Eukaryota</taxon>
        <taxon>Viridiplantae</taxon>
        <taxon>Streptophyta</taxon>
        <taxon>Embryophyta</taxon>
        <taxon>Tracheophyta</taxon>
        <taxon>Spermatophyta</taxon>
        <taxon>Magnoliopsida</taxon>
        <taxon>eudicotyledons</taxon>
        <taxon>Gunneridae</taxon>
        <taxon>Pentapetalae</taxon>
        <taxon>rosids</taxon>
        <taxon>fabids</taxon>
        <taxon>Fagales</taxon>
        <taxon>Fagaceae</taxon>
        <taxon>Quercus</taxon>
    </lineage>
</organism>
<dbReference type="Proteomes" id="UP000237347">
    <property type="component" value="Unassembled WGS sequence"/>
</dbReference>
<dbReference type="InterPro" id="IPR011990">
    <property type="entry name" value="TPR-like_helical_dom_sf"/>
</dbReference>
<dbReference type="Pfam" id="PF13041">
    <property type="entry name" value="PPR_2"/>
    <property type="match status" value="1"/>
</dbReference>
<protein>
    <submittedName>
        <fullName evidence="3">Pentatricopeptide repeat-containing protein</fullName>
    </submittedName>
</protein>
<dbReference type="EMBL" id="PKMF04000042">
    <property type="protein sequence ID" value="KAK7855790.1"/>
    <property type="molecule type" value="Genomic_DNA"/>
</dbReference>
<dbReference type="Pfam" id="PF20431">
    <property type="entry name" value="E_motif"/>
    <property type="match status" value="1"/>
</dbReference>
<gene>
    <name evidence="3" type="primary">PCMP-H76_1</name>
    <name evidence="3" type="ORF">CFP56_026390</name>
</gene>
<evidence type="ECO:0000313" key="4">
    <source>
        <dbReference type="Proteomes" id="UP000237347"/>
    </source>
</evidence>
<evidence type="ECO:0000256" key="2">
    <source>
        <dbReference type="PROSITE-ProRule" id="PRU00708"/>
    </source>
</evidence>
<dbReference type="GO" id="GO:0009451">
    <property type="term" value="P:RNA modification"/>
    <property type="evidence" value="ECO:0007669"/>
    <property type="project" value="InterPro"/>
</dbReference>
<dbReference type="GO" id="GO:0099402">
    <property type="term" value="P:plant organ development"/>
    <property type="evidence" value="ECO:0007669"/>
    <property type="project" value="UniProtKB-ARBA"/>
</dbReference>
<dbReference type="InterPro" id="IPR002885">
    <property type="entry name" value="PPR_rpt"/>
</dbReference>
<dbReference type="InterPro" id="IPR046960">
    <property type="entry name" value="PPR_At4g14850-like_plant"/>
</dbReference>
<sequence>MPERDIVAWNVLTSCCVRNNRTRDAFVLFNTMMQSRSNGCEPDHVTCLHLLQACAHLNALEFGEKKFHKYIDEHGYGDAVNLSNSLMTMYSQTGRLDKACEVFKGMRNKNVVSWSSMISMPIIHHYGCMVDLLGHAGLLDQAYQLIMSMGVKPDLTMWRTTLGAYRIHGHVTLAEQVIEHLVELKAQEKGDYALLLSIYHSAGNLEKVMKLRKYIKKKALQTTPGCSMIVLNGVVHVFVMDDFLHPQKDEVHAMVDEINQQLNCWMTML</sequence>
<dbReference type="AlphaFoldDB" id="A0AAW0LWQ9"/>
<name>A0AAW0LWQ9_QUESU</name>
<accession>A0AAW0LWQ9</accession>
<dbReference type="PROSITE" id="PS51375">
    <property type="entry name" value="PPR"/>
    <property type="match status" value="2"/>
</dbReference>
<keyword evidence="1" id="KW-0677">Repeat</keyword>
<dbReference type="FunFam" id="1.25.40.10:FF:000158">
    <property type="entry name" value="pentatricopeptide repeat-containing protein At2g33680"/>
    <property type="match status" value="1"/>
</dbReference>
<evidence type="ECO:0000256" key="1">
    <source>
        <dbReference type="ARBA" id="ARBA00022737"/>
    </source>
</evidence>